<dbReference type="EMBL" id="JBFOHK010000002">
    <property type="protein sequence ID" value="MEW9571760.1"/>
    <property type="molecule type" value="Genomic_DNA"/>
</dbReference>
<gene>
    <name evidence="2" type="ORF">ABQJ54_08350</name>
</gene>
<evidence type="ECO:0000313" key="3">
    <source>
        <dbReference type="Proteomes" id="UP001556220"/>
    </source>
</evidence>
<organism evidence="2 3">
    <name type="scientific">Rhodanobacter lycopersici</name>
    <dbReference type="NCBI Taxonomy" id="3162487"/>
    <lineage>
        <taxon>Bacteria</taxon>
        <taxon>Pseudomonadati</taxon>
        <taxon>Pseudomonadota</taxon>
        <taxon>Gammaproteobacteria</taxon>
        <taxon>Lysobacterales</taxon>
        <taxon>Rhodanobacteraceae</taxon>
        <taxon>Rhodanobacter</taxon>
    </lineage>
</organism>
<keyword evidence="1" id="KW-1133">Transmembrane helix</keyword>
<accession>A0ABV3QD57</accession>
<comment type="caution">
    <text evidence="2">The sequence shown here is derived from an EMBL/GenBank/DDBJ whole genome shotgun (WGS) entry which is preliminary data.</text>
</comment>
<sequence length="121" mass="12618">MLNSLDAGRRLALRLVLLQLMVAVMIGAMFLLKGHREAVSAAAGGFAVALGTALMSAQVFGRLVGGAATFARLLLGMLLKWAVVVGGLGLILFKYKLPPLAAVTGLVAAYAVYLVAFRFKG</sequence>
<keyword evidence="3" id="KW-1185">Reference proteome</keyword>
<protein>
    <recommendedName>
        <fullName evidence="4">ATP synthase subunit I</fullName>
    </recommendedName>
</protein>
<feature type="transmembrane region" description="Helical" evidence="1">
    <location>
        <begin position="38"/>
        <end position="61"/>
    </location>
</feature>
<feature type="transmembrane region" description="Helical" evidence="1">
    <location>
        <begin position="73"/>
        <end position="93"/>
    </location>
</feature>
<keyword evidence="1" id="KW-0812">Transmembrane</keyword>
<feature type="transmembrane region" description="Helical" evidence="1">
    <location>
        <begin position="12"/>
        <end position="32"/>
    </location>
</feature>
<dbReference type="Proteomes" id="UP001556220">
    <property type="component" value="Unassembled WGS sequence"/>
</dbReference>
<evidence type="ECO:0000256" key="1">
    <source>
        <dbReference type="SAM" id="Phobius"/>
    </source>
</evidence>
<feature type="transmembrane region" description="Helical" evidence="1">
    <location>
        <begin position="99"/>
        <end position="119"/>
    </location>
</feature>
<evidence type="ECO:0000313" key="2">
    <source>
        <dbReference type="EMBL" id="MEW9571760.1"/>
    </source>
</evidence>
<keyword evidence="1" id="KW-0472">Membrane</keyword>
<dbReference type="RefSeq" id="WP_367853836.1">
    <property type="nucleotide sequence ID" value="NZ_JBFOHK010000002.1"/>
</dbReference>
<name>A0ABV3QD57_9GAMM</name>
<proteinExistence type="predicted"/>
<reference evidence="2 3" key="1">
    <citation type="submission" date="2024-06" db="EMBL/GenBank/DDBJ databases">
        <authorList>
            <person name="Woo H."/>
        </authorList>
    </citation>
    <scope>NUCLEOTIDE SEQUENCE [LARGE SCALE GENOMIC DNA]</scope>
    <source>
        <strain evidence="2 3">Si-c</strain>
    </source>
</reference>
<evidence type="ECO:0008006" key="4">
    <source>
        <dbReference type="Google" id="ProtNLM"/>
    </source>
</evidence>